<evidence type="ECO:0000256" key="6">
    <source>
        <dbReference type="ARBA" id="ARBA00022687"/>
    </source>
</evidence>
<keyword evidence="9" id="KW-0449">Lipoprotein</keyword>
<evidence type="ECO:0000256" key="10">
    <source>
        <dbReference type="RuleBase" id="RU003500"/>
    </source>
</evidence>
<keyword evidence="8" id="KW-0325">Glycoprotein</keyword>
<evidence type="ECO:0000256" key="8">
    <source>
        <dbReference type="ARBA" id="ARBA00023180"/>
    </source>
</evidence>
<evidence type="ECO:0000256" key="3">
    <source>
        <dbReference type="ARBA" id="ARBA00022473"/>
    </source>
</evidence>
<comment type="subcellular location">
    <subcellularLocation>
        <location evidence="1 10">Secreted</location>
        <location evidence="1 10">Extracellular space</location>
        <location evidence="1 10">Extracellular matrix</location>
    </subcellularLocation>
</comment>
<evidence type="ECO:0000313" key="12">
    <source>
        <dbReference type="EnsemblMetazoa" id="PHUM151640-PA"/>
    </source>
</evidence>
<evidence type="ECO:0000256" key="7">
    <source>
        <dbReference type="ARBA" id="ARBA00023157"/>
    </source>
</evidence>
<accession>E0VF96</accession>
<dbReference type="CDD" id="cd19338">
    <property type="entry name" value="Wnt_Wnt6"/>
    <property type="match status" value="1"/>
</dbReference>
<evidence type="ECO:0000256" key="5">
    <source>
        <dbReference type="ARBA" id="ARBA00022530"/>
    </source>
</evidence>
<dbReference type="InParanoid" id="E0VF96"/>
<evidence type="ECO:0000313" key="11">
    <source>
        <dbReference type="EMBL" id="EEB12052.1"/>
    </source>
</evidence>
<dbReference type="STRING" id="121224.E0VF96"/>
<dbReference type="RefSeq" id="XP_002424790.1">
    <property type="nucleotide sequence ID" value="XM_002424745.1"/>
</dbReference>
<evidence type="ECO:0000313" key="13">
    <source>
        <dbReference type="Proteomes" id="UP000009046"/>
    </source>
</evidence>
<dbReference type="GO" id="GO:0045165">
    <property type="term" value="P:cell fate commitment"/>
    <property type="evidence" value="ECO:0007669"/>
    <property type="project" value="TreeGrafter"/>
</dbReference>
<dbReference type="InterPro" id="IPR043158">
    <property type="entry name" value="Wnt_C"/>
</dbReference>
<dbReference type="GO" id="GO:0005109">
    <property type="term" value="F:frizzled binding"/>
    <property type="evidence" value="ECO:0007669"/>
    <property type="project" value="TreeGrafter"/>
</dbReference>
<keyword evidence="7" id="KW-1015">Disulfide bond</keyword>
<dbReference type="Gene3D" id="3.30.2460.20">
    <property type="match status" value="1"/>
</dbReference>
<dbReference type="EnsemblMetazoa" id="PHUM151640-RA">
    <property type="protein sequence ID" value="PHUM151640-PA"/>
    <property type="gene ID" value="PHUM151640"/>
</dbReference>
<comment type="function">
    <text evidence="10">Ligand for members of the frizzled family of seven transmembrane receptors.</text>
</comment>
<keyword evidence="4" id="KW-0964">Secreted</keyword>
<name>E0VF96_PEDHC</name>
<reference evidence="11" key="2">
    <citation type="submission" date="2007-04" db="EMBL/GenBank/DDBJ databases">
        <title>The genome of the human body louse.</title>
        <authorList>
            <consortium name="The Human Body Louse Genome Consortium"/>
            <person name="Kirkness E."/>
            <person name="Walenz B."/>
            <person name="Hass B."/>
            <person name="Bruggner R."/>
            <person name="Strausberg R."/>
        </authorList>
    </citation>
    <scope>NUCLEOTIDE SEQUENCE</scope>
    <source>
        <strain evidence="11">USDA</strain>
    </source>
</reference>
<reference evidence="11" key="1">
    <citation type="submission" date="2007-04" db="EMBL/GenBank/DDBJ databases">
        <title>Annotation of Pediculus humanus corporis strain USDA.</title>
        <authorList>
            <person name="Kirkness E."/>
            <person name="Hannick L."/>
            <person name="Hass B."/>
            <person name="Bruggner R."/>
            <person name="Lawson D."/>
            <person name="Bidwell S."/>
            <person name="Joardar V."/>
            <person name="Caler E."/>
            <person name="Walenz B."/>
            <person name="Inman J."/>
            <person name="Schobel S."/>
            <person name="Galinsky K."/>
            <person name="Amedeo P."/>
            <person name="Strausberg R."/>
        </authorList>
    </citation>
    <scope>NUCLEOTIDE SEQUENCE</scope>
    <source>
        <strain evidence="11">USDA</strain>
    </source>
</reference>
<dbReference type="VEuPathDB" id="VectorBase:PHUM151640"/>
<dbReference type="InterPro" id="IPR018161">
    <property type="entry name" value="Wnt_CS"/>
</dbReference>
<keyword evidence="13" id="KW-1185">Reference proteome</keyword>
<dbReference type="PRINTS" id="PR01349">
    <property type="entry name" value="WNTPROTEIN"/>
</dbReference>
<organism>
    <name type="scientific">Pediculus humanus subsp. corporis</name>
    <name type="common">Body louse</name>
    <dbReference type="NCBI Taxonomy" id="121224"/>
    <lineage>
        <taxon>Eukaryota</taxon>
        <taxon>Metazoa</taxon>
        <taxon>Ecdysozoa</taxon>
        <taxon>Arthropoda</taxon>
        <taxon>Hexapoda</taxon>
        <taxon>Insecta</taxon>
        <taxon>Pterygota</taxon>
        <taxon>Neoptera</taxon>
        <taxon>Paraneoptera</taxon>
        <taxon>Psocodea</taxon>
        <taxon>Troctomorpha</taxon>
        <taxon>Phthiraptera</taxon>
        <taxon>Anoplura</taxon>
        <taxon>Pediculidae</taxon>
        <taxon>Pediculus</taxon>
    </lineage>
</organism>
<dbReference type="EMBL" id="AAZO01001767">
    <property type="status" value="NOT_ANNOTATED_CDS"/>
    <property type="molecule type" value="Genomic_DNA"/>
</dbReference>
<gene>
    <name evidence="12" type="primary">8236442</name>
    <name evidence="11" type="ORF">Phum_PHUM151640</name>
</gene>
<dbReference type="PROSITE" id="PS00246">
    <property type="entry name" value="WNT1"/>
    <property type="match status" value="1"/>
</dbReference>
<dbReference type="FunFam" id="3.30.2460.20:FF:000001">
    <property type="entry name" value="Wnt homolog"/>
    <property type="match status" value="1"/>
</dbReference>
<evidence type="ECO:0000256" key="2">
    <source>
        <dbReference type="ARBA" id="ARBA00005683"/>
    </source>
</evidence>
<evidence type="ECO:0000256" key="4">
    <source>
        <dbReference type="ARBA" id="ARBA00022525"/>
    </source>
</evidence>
<dbReference type="GO" id="GO:0007517">
    <property type="term" value="P:muscle organ development"/>
    <property type="evidence" value="ECO:0007669"/>
    <property type="project" value="UniProtKB-ARBA"/>
</dbReference>
<keyword evidence="6 10" id="KW-0879">Wnt signaling pathway</keyword>
<dbReference type="OrthoDB" id="5945655at2759"/>
<dbReference type="EMBL" id="DS235107">
    <property type="protein sequence ID" value="EEB12052.1"/>
    <property type="molecule type" value="Genomic_DNA"/>
</dbReference>
<reference evidence="12" key="3">
    <citation type="submission" date="2020-05" db="UniProtKB">
        <authorList>
            <consortium name="EnsemblMetazoa"/>
        </authorList>
    </citation>
    <scope>IDENTIFICATION</scope>
    <source>
        <strain evidence="12">USDA</strain>
    </source>
</reference>
<dbReference type="GeneID" id="8236442"/>
<dbReference type="FunCoup" id="E0VF96">
    <property type="interactions" value="122"/>
</dbReference>
<dbReference type="GO" id="GO:0005615">
    <property type="term" value="C:extracellular space"/>
    <property type="evidence" value="ECO:0007669"/>
    <property type="project" value="TreeGrafter"/>
</dbReference>
<dbReference type="KEGG" id="phu:Phum_PHUM151640"/>
<dbReference type="eggNOG" id="KOG3913">
    <property type="taxonomic scope" value="Eukaryota"/>
</dbReference>
<dbReference type="PANTHER" id="PTHR12027:SF72">
    <property type="entry name" value="PROTEIN WNT-6"/>
    <property type="match status" value="1"/>
</dbReference>
<dbReference type="InterPro" id="IPR009143">
    <property type="entry name" value="Wnt6"/>
</dbReference>
<dbReference type="AlphaFoldDB" id="E0VF96"/>
<dbReference type="GO" id="GO:0005125">
    <property type="term" value="F:cytokine activity"/>
    <property type="evidence" value="ECO:0007669"/>
    <property type="project" value="TreeGrafter"/>
</dbReference>
<protein>
    <recommendedName>
        <fullName evidence="10">Protein Wnt</fullName>
    </recommendedName>
</protein>
<dbReference type="OMA" id="EWTNCNC"/>
<comment type="similarity">
    <text evidence="2 10">Belongs to the Wnt family.</text>
</comment>
<dbReference type="InterPro" id="IPR005817">
    <property type="entry name" value="Wnt"/>
</dbReference>
<dbReference type="PANTHER" id="PTHR12027">
    <property type="entry name" value="WNT RELATED"/>
    <property type="match status" value="1"/>
</dbReference>
<dbReference type="Pfam" id="PF00110">
    <property type="entry name" value="wnt"/>
    <property type="match status" value="1"/>
</dbReference>
<dbReference type="GO" id="GO:0060560">
    <property type="term" value="P:developmental growth involved in morphogenesis"/>
    <property type="evidence" value="ECO:0007669"/>
    <property type="project" value="UniProtKB-ARBA"/>
</dbReference>
<dbReference type="CTD" id="8236442"/>
<dbReference type="GO" id="GO:0060070">
    <property type="term" value="P:canonical Wnt signaling pathway"/>
    <property type="evidence" value="ECO:0007669"/>
    <property type="project" value="TreeGrafter"/>
</dbReference>
<keyword evidence="5" id="KW-0272">Extracellular matrix</keyword>
<sequence>MGAICQDKALLTEIAKGVEIGTKECQYQFRNRRWNCTTVNKSLKKVLMRDTREAGFVNAVTAAGVTFAVTRACTMGTLMECTCDKSSFKGIRRINRKRFDKTNLALGNTEWEWGGCGDNVNFGFKKSKIFMNFPYKRRKKSDMKALIRLHNNGAGRLAVKNYMHTDCKCHGLSGSCTLRTCWKKMPTFREVGNRLKEKFDGASKVIPSNDGKNFIPYGTTIKPPNRGDLVYSQDSPDYCKFNRKSGSLGTVGRICNVTSPGVDGCELLCCGRGFDTKLIREKVNCDCRFRWCCEVTCNTCNQKRTIHTCH</sequence>
<evidence type="ECO:0000256" key="9">
    <source>
        <dbReference type="ARBA" id="ARBA00023288"/>
    </source>
</evidence>
<proteinExistence type="inferred from homology"/>
<dbReference type="HOGENOM" id="CLU_033039_1_3_1"/>
<evidence type="ECO:0000256" key="1">
    <source>
        <dbReference type="ARBA" id="ARBA00004498"/>
    </source>
</evidence>
<dbReference type="GO" id="GO:0030182">
    <property type="term" value="P:neuron differentiation"/>
    <property type="evidence" value="ECO:0007669"/>
    <property type="project" value="TreeGrafter"/>
</dbReference>
<dbReference type="Proteomes" id="UP000009046">
    <property type="component" value="Unassembled WGS sequence"/>
</dbReference>
<dbReference type="GO" id="GO:0000902">
    <property type="term" value="P:cell morphogenesis"/>
    <property type="evidence" value="ECO:0007669"/>
    <property type="project" value="UniProtKB-ARBA"/>
</dbReference>
<dbReference type="SMART" id="SM00097">
    <property type="entry name" value="WNT1"/>
    <property type="match status" value="1"/>
</dbReference>
<keyword evidence="3 10" id="KW-0217">Developmental protein</keyword>